<sequence>MIVGHFFLAFTLAALVALKAGLDVGKALAIAFTAAAFSIVPDIDIVYALTAVSMFMEGTSVFVETFWKSSSQIHRGITHSLITGIIGAATSTLCFKTKNLDLEIFTVFTSFAVGITLGGFVTGFVLVLYVFSALFLARFTSDRLTVKWFFIAAFIGLISHPFGDLFTGTPPRFFYPLSLNFLTERIVLIGQPVLNLLAVFFIELSTVIAAVFCFGYLKGFSFRDQLDGKILFSCFFGLTAFLIQAPTHESSYQFVYSLVGFSLLGSGTATSLSGRTGVERNYFFAVNLVSAAALASISYLAAYLLL</sequence>
<feature type="transmembrane region" description="Helical" evidence="1">
    <location>
        <begin position="253"/>
        <end position="272"/>
    </location>
</feature>
<protein>
    <submittedName>
        <fullName evidence="2">Membrane protein</fullName>
    </submittedName>
</protein>
<dbReference type="Proteomes" id="UP001218034">
    <property type="component" value="Chromosome"/>
</dbReference>
<keyword evidence="1" id="KW-0472">Membrane</keyword>
<feature type="transmembrane region" description="Helical" evidence="1">
    <location>
        <begin position="186"/>
        <end position="217"/>
    </location>
</feature>
<organism evidence="2 3">
    <name type="scientific">Candidatus Nanohalococcus occultus</name>
    <dbReference type="NCBI Taxonomy" id="2978047"/>
    <lineage>
        <taxon>Archaea</taxon>
        <taxon>Candidatus Nanohalarchaeota</taxon>
        <taxon>Candidatus Nanohalarchaeota incertae sedis</taxon>
        <taxon>Candidatus Nanohalococcus</taxon>
    </lineage>
</organism>
<name>A0ABY8CEH2_9ARCH</name>
<dbReference type="Pfam" id="PF04307">
    <property type="entry name" value="YdjM"/>
    <property type="match status" value="1"/>
</dbReference>
<feature type="transmembrane region" description="Helical" evidence="1">
    <location>
        <begin position="104"/>
        <end position="136"/>
    </location>
</feature>
<reference evidence="2 3" key="1">
    <citation type="submission" date="2022-09" db="EMBL/GenBank/DDBJ databases">
        <title>Xylan utilization by haloarchaea-nanohaloarchaea associations.</title>
        <authorList>
            <person name="Yakimov M."/>
        </authorList>
    </citation>
    <scope>NUCLEOTIDE SEQUENCE [LARGE SCALE GENOMIC DNA]</scope>
    <source>
        <strain evidence="2 3">SVXNc</strain>
    </source>
</reference>
<evidence type="ECO:0000256" key="1">
    <source>
        <dbReference type="SAM" id="Phobius"/>
    </source>
</evidence>
<dbReference type="RefSeq" id="WP_347721458.1">
    <property type="nucleotide sequence ID" value="NZ_CP104395.1"/>
</dbReference>
<dbReference type="GeneID" id="90590041"/>
<feature type="transmembrane region" description="Helical" evidence="1">
    <location>
        <begin position="45"/>
        <end position="67"/>
    </location>
</feature>
<dbReference type="InterPro" id="IPR007404">
    <property type="entry name" value="YdjM-like"/>
</dbReference>
<keyword evidence="3" id="KW-1185">Reference proteome</keyword>
<keyword evidence="1" id="KW-0812">Transmembrane</keyword>
<accession>A0ABY8CEH2</accession>
<evidence type="ECO:0000313" key="2">
    <source>
        <dbReference type="EMBL" id="WEL19619.1"/>
    </source>
</evidence>
<feature type="transmembrane region" description="Helical" evidence="1">
    <location>
        <begin position="79"/>
        <end position="98"/>
    </location>
</feature>
<proteinExistence type="predicted"/>
<keyword evidence="1" id="KW-1133">Transmembrane helix</keyword>
<feature type="transmembrane region" description="Helical" evidence="1">
    <location>
        <begin position="229"/>
        <end position="247"/>
    </location>
</feature>
<dbReference type="EMBL" id="CP104395">
    <property type="protein sequence ID" value="WEL19619.1"/>
    <property type="molecule type" value="Genomic_DNA"/>
</dbReference>
<feature type="transmembrane region" description="Helical" evidence="1">
    <location>
        <begin position="148"/>
        <end position="166"/>
    </location>
</feature>
<evidence type="ECO:0000313" key="3">
    <source>
        <dbReference type="Proteomes" id="UP001218034"/>
    </source>
</evidence>
<feature type="transmembrane region" description="Helical" evidence="1">
    <location>
        <begin position="284"/>
        <end position="305"/>
    </location>
</feature>
<gene>
    <name evidence="2" type="ORF">SVXNc_0603</name>
</gene>